<dbReference type="InterPro" id="IPR001091">
    <property type="entry name" value="RM_Methyltransferase"/>
</dbReference>
<comment type="similarity">
    <text evidence="1">Belongs to the N(4)/N(6)-methyltransferase family.</text>
</comment>
<dbReference type="InterPro" id="IPR003115">
    <property type="entry name" value="ParB_N"/>
</dbReference>
<dbReference type="InterPro" id="IPR050336">
    <property type="entry name" value="Chromosome_partition/occlusion"/>
</dbReference>
<dbReference type="Pfam" id="PF02195">
    <property type="entry name" value="ParB_N"/>
    <property type="match status" value="1"/>
</dbReference>
<dbReference type="PANTHER" id="PTHR33375:SF1">
    <property type="entry name" value="CHROMOSOME-PARTITIONING PROTEIN PARB-RELATED"/>
    <property type="match status" value="1"/>
</dbReference>
<dbReference type="SUPFAM" id="SSF110849">
    <property type="entry name" value="ParB/Sulfiredoxin"/>
    <property type="match status" value="1"/>
</dbReference>
<dbReference type="InterPro" id="IPR015840">
    <property type="entry name" value="DNA_MeTrfase_ParB"/>
</dbReference>
<dbReference type="CDD" id="cd16403">
    <property type="entry name" value="ParB_N_like_MT"/>
    <property type="match status" value="1"/>
</dbReference>
<evidence type="ECO:0000259" key="4">
    <source>
        <dbReference type="SMART" id="SM00470"/>
    </source>
</evidence>
<evidence type="ECO:0000256" key="2">
    <source>
        <dbReference type="ARBA" id="ARBA00022603"/>
    </source>
</evidence>
<keyword evidence="2 5" id="KW-0489">Methyltransferase</keyword>
<dbReference type="SMART" id="SM00470">
    <property type="entry name" value="ParB"/>
    <property type="match status" value="1"/>
</dbReference>
<dbReference type="Pfam" id="PF01555">
    <property type="entry name" value="N6_N4_Mtase"/>
    <property type="match status" value="1"/>
</dbReference>
<reference evidence="5" key="1">
    <citation type="submission" date="2020-05" db="EMBL/GenBank/DDBJ databases">
        <authorList>
            <person name="Chiriac C."/>
            <person name="Salcher M."/>
            <person name="Ghai R."/>
            <person name="Kavagutti S V."/>
        </authorList>
    </citation>
    <scope>NUCLEOTIDE SEQUENCE</scope>
</reference>
<proteinExistence type="inferred from homology"/>
<protein>
    <submittedName>
        <fullName evidence="5">Putative methylase</fullName>
    </submittedName>
</protein>
<dbReference type="PROSITE" id="PS00092">
    <property type="entry name" value="N6_MTASE"/>
    <property type="match status" value="1"/>
</dbReference>
<name>A0A6J5SSM7_9CAUD</name>
<sequence length="393" mass="43422">MSQIDLVVETVPVSKLTPDPRNARKHGKKNLDAIASSLKEFGQRRPLVVTQQYVVVAGNGTLDAAKALGWTEIAVTVLPFDDPDKAKAYALADNRTAELAEWDEPALLETLGELDAAGWDIASLGFDLNKLDTAEMEEQSVPDLPTDPISKLGDLWVLGDHRVLCGDATSVDAYDALLKEEKADLVWTDPPYGVSYVGKTKDALTIENDDLNHEQLTDFLREAFGAIYAGTRPGACWYVAAPSGNLFQCFSIPLTELEVWKHTLVWVKDTLVMGRADYHYRHESIFYGWTPGAAHQAPPDRKQDTIWEIPRPKANKEHPTMKPLELIARAIRNSSNVGQIVLDPFGGSGSTLLAAHQTGRIARLIELDPRYVDVIVKRWEDMTGEKAVLRGEG</sequence>
<dbReference type="GO" id="GO:0008170">
    <property type="term" value="F:N-methyltransferase activity"/>
    <property type="evidence" value="ECO:0007669"/>
    <property type="project" value="InterPro"/>
</dbReference>
<dbReference type="InterPro" id="IPR002052">
    <property type="entry name" value="DNA_methylase_N6_adenine_CS"/>
</dbReference>
<organism evidence="5">
    <name type="scientific">uncultured Caudovirales phage</name>
    <dbReference type="NCBI Taxonomy" id="2100421"/>
    <lineage>
        <taxon>Viruses</taxon>
        <taxon>Duplodnaviria</taxon>
        <taxon>Heunggongvirae</taxon>
        <taxon>Uroviricota</taxon>
        <taxon>Caudoviricetes</taxon>
        <taxon>Peduoviridae</taxon>
        <taxon>Maltschvirus</taxon>
        <taxon>Maltschvirus maltsch</taxon>
    </lineage>
</organism>
<dbReference type="PIRSF" id="PIRSF036758">
    <property type="entry name" value="Aden_M_ParB"/>
    <property type="match status" value="1"/>
</dbReference>
<dbReference type="SUPFAM" id="SSF53335">
    <property type="entry name" value="S-adenosyl-L-methionine-dependent methyltransferases"/>
    <property type="match status" value="1"/>
</dbReference>
<gene>
    <name evidence="5" type="ORF">UFOVP1608_37</name>
</gene>
<evidence type="ECO:0000256" key="3">
    <source>
        <dbReference type="ARBA" id="ARBA00022679"/>
    </source>
</evidence>
<dbReference type="Gene3D" id="3.90.1530.10">
    <property type="entry name" value="Conserved hypothetical protein from pyrococcus furiosus pfu- 392566-001, ParB domain"/>
    <property type="match status" value="1"/>
</dbReference>
<keyword evidence="3" id="KW-0808">Transferase</keyword>
<dbReference type="Gene3D" id="3.40.50.150">
    <property type="entry name" value="Vaccinia Virus protein VP39"/>
    <property type="match status" value="1"/>
</dbReference>
<dbReference type="PANTHER" id="PTHR33375">
    <property type="entry name" value="CHROMOSOME-PARTITIONING PROTEIN PARB-RELATED"/>
    <property type="match status" value="1"/>
</dbReference>
<dbReference type="GO" id="GO:0007059">
    <property type="term" value="P:chromosome segregation"/>
    <property type="evidence" value="ECO:0007669"/>
    <property type="project" value="TreeGrafter"/>
</dbReference>
<dbReference type="InterPro" id="IPR029063">
    <property type="entry name" value="SAM-dependent_MTases_sf"/>
</dbReference>
<dbReference type="PRINTS" id="PR00508">
    <property type="entry name" value="S21N4MTFRASE"/>
</dbReference>
<evidence type="ECO:0000256" key="1">
    <source>
        <dbReference type="ARBA" id="ARBA00006594"/>
    </source>
</evidence>
<dbReference type="InterPro" id="IPR036086">
    <property type="entry name" value="ParB/Sulfiredoxin_sf"/>
</dbReference>
<dbReference type="EMBL" id="LR797470">
    <property type="protein sequence ID" value="CAB4218562.1"/>
    <property type="molecule type" value="Genomic_DNA"/>
</dbReference>
<evidence type="ECO:0000313" key="5">
    <source>
        <dbReference type="EMBL" id="CAB4218562.1"/>
    </source>
</evidence>
<dbReference type="GO" id="GO:0003677">
    <property type="term" value="F:DNA binding"/>
    <property type="evidence" value="ECO:0007669"/>
    <property type="project" value="InterPro"/>
</dbReference>
<dbReference type="GO" id="GO:0032259">
    <property type="term" value="P:methylation"/>
    <property type="evidence" value="ECO:0007669"/>
    <property type="project" value="UniProtKB-KW"/>
</dbReference>
<feature type="domain" description="ParB-like N-terminal" evidence="4">
    <location>
        <begin position="9"/>
        <end position="95"/>
    </location>
</feature>
<accession>A0A6J5SSM7</accession>
<dbReference type="InterPro" id="IPR002941">
    <property type="entry name" value="DNA_methylase_N4/N6"/>
</dbReference>